<sequence length="149" mass="15237">MFGDKRRGPRGTAPQVDTLIGSGVVLRGDIAFRGCLYIEGRVHGAITAEDEDAVLTIATHGLVEGEVRAPTVVVSGQLRGDVHADTRVEMTPSARVEGNVHYRVVEMAAGATLSGRLIHTAAVAALTGPSGQAEGAAAPVEAEAETAAG</sequence>
<reference evidence="4" key="1">
    <citation type="journal article" date="2019" name="Int. J. Syst. Evol. Microbiol.">
        <title>The Global Catalogue of Microorganisms (GCM) 10K type strain sequencing project: providing services to taxonomists for standard genome sequencing and annotation.</title>
        <authorList>
            <consortium name="The Broad Institute Genomics Platform"/>
            <consortium name="The Broad Institute Genome Sequencing Center for Infectious Disease"/>
            <person name="Wu L."/>
            <person name="Ma J."/>
        </authorList>
    </citation>
    <scope>NUCLEOTIDE SEQUENCE [LARGE SCALE GENOMIC DNA]</scope>
    <source>
        <strain evidence="4">CGMCC 1.13574</strain>
    </source>
</reference>
<gene>
    <name evidence="3" type="ORF">ACFO3Q_00780</name>
</gene>
<dbReference type="Pfam" id="PF04519">
    <property type="entry name" value="Bactofilin"/>
    <property type="match status" value="1"/>
</dbReference>
<comment type="similarity">
    <text evidence="1">Belongs to the bactofilin family.</text>
</comment>
<comment type="caution">
    <text evidence="3">The sequence shown here is derived from an EMBL/GenBank/DDBJ whole genome shotgun (WGS) entry which is preliminary data.</text>
</comment>
<organism evidence="3 4">
    <name type="scientific">Coralloluteibacterium thermophilum</name>
    <dbReference type="NCBI Taxonomy" id="2707049"/>
    <lineage>
        <taxon>Bacteria</taxon>
        <taxon>Pseudomonadati</taxon>
        <taxon>Pseudomonadota</taxon>
        <taxon>Gammaproteobacteria</taxon>
        <taxon>Lysobacterales</taxon>
        <taxon>Lysobacteraceae</taxon>
        <taxon>Coralloluteibacterium</taxon>
    </lineage>
</organism>
<name>A0ABV9NI61_9GAMM</name>
<dbReference type="PANTHER" id="PTHR35024">
    <property type="entry name" value="HYPOTHETICAL CYTOSOLIC PROTEIN"/>
    <property type="match status" value="1"/>
</dbReference>
<accession>A0ABV9NI61</accession>
<dbReference type="Proteomes" id="UP001595892">
    <property type="component" value="Unassembled WGS sequence"/>
</dbReference>
<dbReference type="PANTHER" id="PTHR35024:SF4">
    <property type="entry name" value="POLYMER-FORMING CYTOSKELETAL PROTEIN"/>
    <property type="match status" value="1"/>
</dbReference>
<keyword evidence="4" id="KW-1185">Reference proteome</keyword>
<protein>
    <submittedName>
        <fullName evidence="3">Polymer-forming cytoskeletal protein</fullName>
    </submittedName>
</protein>
<feature type="region of interest" description="Disordered" evidence="2">
    <location>
        <begin position="130"/>
        <end position="149"/>
    </location>
</feature>
<dbReference type="InterPro" id="IPR007607">
    <property type="entry name" value="BacA/B"/>
</dbReference>
<evidence type="ECO:0000256" key="1">
    <source>
        <dbReference type="ARBA" id="ARBA00044755"/>
    </source>
</evidence>
<dbReference type="EMBL" id="JBHSGG010000002">
    <property type="protein sequence ID" value="MFC4726713.1"/>
    <property type="molecule type" value="Genomic_DNA"/>
</dbReference>
<feature type="compositionally biased region" description="Low complexity" evidence="2">
    <location>
        <begin position="133"/>
        <end position="149"/>
    </location>
</feature>
<evidence type="ECO:0000256" key="2">
    <source>
        <dbReference type="SAM" id="MobiDB-lite"/>
    </source>
</evidence>
<evidence type="ECO:0000313" key="3">
    <source>
        <dbReference type="EMBL" id="MFC4726713.1"/>
    </source>
</evidence>
<evidence type="ECO:0000313" key="4">
    <source>
        <dbReference type="Proteomes" id="UP001595892"/>
    </source>
</evidence>
<dbReference type="RefSeq" id="WP_377002631.1">
    <property type="nucleotide sequence ID" value="NZ_JBHSGG010000002.1"/>
</dbReference>
<proteinExistence type="inferred from homology"/>